<dbReference type="PANTHER" id="PTHR38440">
    <property type="entry name" value="UPF0398 PROTEIN YPSA"/>
    <property type="match status" value="1"/>
</dbReference>
<gene>
    <name evidence="1" type="ORF">BEP19_00500</name>
</gene>
<accession>A0A419SRA9</accession>
<dbReference type="Proteomes" id="UP000284219">
    <property type="component" value="Unassembled WGS sequence"/>
</dbReference>
<keyword evidence="2" id="KW-1185">Reference proteome</keyword>
<dbReference type="AlphaFoldDB" id="A0A419SRA9"/>
<dbReference type="SUPFAM" id="SSF102405">
    <property type="entry name" value="MCP/YpsA-like"/>
    <property type="match status" value="1"/>
</dbReference>
<dbReference type="Gene3D" id="3.40.50.450">
    <property type="match status" value="1"/>
</dbReference>
<dbReference type="EMBL" id="MCHY01000001">
    <property type="protein sequence ID" value="RKD27086.1"/>
    <property type="molecule type" value="Genomic_DNA"/>
</dbReference>
<comment type="caution">
    <text evidence="1">The sequence shown here is derived from an EMBL/GenBank/DDBJ whole genome shotgun (WGS) entry which is preliminary data.</text>
</comment>
<dbReference type="PANTHER" id="PTHR38440:SF1">
    <property type="entry name" value="UPF0398 PROTEIN SPR0331"/>
    <property type="match status" value="1"/>
</dbReference>
<dbReference type="InterPro" id="IPR010697">
    <property type="entry name" value="YspA"/>
</dbReference>
<name>A0A419SRA9_9BACL</name>
<sequence>MKIAVAIDGSENALRAAKHAILLDNSDGLLLVYDEENEASPKFLKKEAESKKENANYQIITVNFNDLQDIIEEENARNYL</sequence>
<organism evidence="1 2">
    <name type="scientific">Ammoniphilus oxalaticus</name>
    <dbReference type="NCBI Taxonomy" id="66863"/>
    <lineage>
        <taxon>Bacteria</taxon>
        <taxon>Bacillati</taxon>
        <taxon>Bacillota</taxon>
        <taxon>Bacilli</taxon>
        <taxon>Bacillales</taxon>
        <taxon>Paenibacillaceae</taxon>
        <taxon>Aneurinibacillus group</taxon>
        <taxon>Ammoniphilus</taxon>
    </lineage>
</organism>
<dbReference type="RefSeq" id="WP_120187907.1">
    <property type="nucleotide sequence ID" value="NZ_MCHY01000001.1"/>
</dbReference>
<dbReference type="Pfam" id="PF06908">
    <property type="entry name" value="YpsA"/>
    <property type="match status" value="1"/>
</dbReference>
<dbReference type="OrthoDB" id="2301957at2"/>
<protein>
    <recommendedName>
        <fullName evidence="3">UspA domain-containing protein</fullName>
    </recommendedName>
</protein>
<evidence type="ECO:0000313" key="1">
    <source>
        <dbReference type="EMBL" id="RKD27086.1"/>
    </source>
</evidence>
<evidence type="ECO:0000313" key="2">
    <source>
        <dbReference type="Proteomes" id="UP000284219"/>
    </source>
</evidence>
<evidence type="ECO:0008006" key="3">
    <source>
        <dbReference type="Google" id="ProtNLM"/>
    </source>
</evidence>
<proteinExistence type="predicted"/>
<reference evidence="1 2" key="1">
    <citation type="submission" date="2016-08" db="EMBL/GenBank/DDBJ databases">
        <title>Novel Firmicute Genomes.</title>
        <authorList>
            <person name="Poppleton D.I."/>
            <person name="Gribaldo S."/>
        </authorList>
    </citation>
    <scope>NUCLEOTIDE SEQUENCE [LARGE SCALE GENOMIC DNA]</scope>
    <source>
        <strain evidence="1 2">RAOx-1</strain>
    </source>
</reference>